<dbReference type="Proteomes" id="UP001500621">
    <property type="component" value="Unassembled WGS sequence"/>
</dbReference>
<keyword evidence="5 13" id="KW-0812">Transmembrane</keyword>
<evidence type="ECO:0000256" key="13">
    <source>
        <dbReference type="SAM" id="Phobius"/>
    </source>
</evidence>
<evidence type="ECO:0000256" key="2">
    <source>
        <dbReference type="ARBA" id="ARBA00010441"/>
    </source>
</evidence>
<evidence type="ECO:0000256" key="6">
    <source>
        <dbReference type="ARBA" id="ARBA00022989"/>
    </source>
</evidence>
<evidence type="ECO:0000256" key="3">
    <source>
        <dbReference type="ARBA" id="ARBA00022516"/>
    </source>
</evidence>
<dbReference type="EC" id="2.7.8.5" evidence="11"/>
<organism evidence="14 15">
    <name type="scientific">Nocardioides nanhaiensis</name>
    <dbReference type="NCBI Taxonomy" id="1476871"/>
    <lineage>
        <taxon>Bacteria</taxon>
        <taxon>Bacillati</taxon>
        <taxon>Actinomycetota</taxon>
        <taxon>Actinomycetes</taxon>
        <taxon>Propionibacteriales</taxon>
        <taxon>Nocardioidaceae</taxon>
        <taxon>Nocardioides</taxon>
    </lineage>
</organism>
<dbReference type="PIRSF" id="PIRSF000847">
    <property type="entry name" value="Phos_ph_gly_syn"/>
    <property type="match status" value="1"/>
</dbReference>
<dbReference type="InterPro" id="IPR050324">
    <property type="entry name" value="CDP-alcohol_PTase-I"/>
</dbReference>
<dbReference type="InterPro" id="IPR004570">
    <property type="entry name" value="Phosphatidylglycerol_P_synth"/>
</dbReference>
<dbReference type="NCBIfam" id="TIGR00560">
    <property type="entry name" value="pgsA"/>
    <property type="match status" value="1"/>
</dbReference>
<evidence type="ECO:0000256" key="8">
    <source>
        <dbReference type="ARBA" id="ARBA00023136"/>
    </source>
</evidence>
<dbReference type="InterPro" id="IPR000462">
    <property type="entry name" value="CDP-OH_P_trans"/>
</dbReference>
<keyword evidence="6 13" id="KW-1133">Transmembrane helix</keyword>
<name>A0ABP8X2Y5_9ACTN</name>
<keyword evidence="4 12" id="KW-0808">Transferase</keyword>
<keyword evidence="8 13" id="KW-0472">Membrane</keyword>
<sequence>MTDAATPSEGRTAPPSNWNLPNALTTLRIVLVPFFAWALLADGGESVTGRWVAFVIFAIAMITDKVDGDIARARGLVTDFGKIADPIADKAITGMAFIGLAIVGDIWWWVAIVVLVREWSVTLLRLSVLKHVVIAASQSGKIKTTLQAGALGFLVMPLPHGDAHGGAFDALGLPGEIVFYAAQVLLAGAVAMTLWSGYEFFRDVWRQRDSLRGASTARR</sequence>
<keyword evidence="15" id="KW-1185">Reference proteome</keyword>
<reference evidence="15" key="1">
    <citation type="journal article" date="2019" name="Int. J. Syst. Evol. Microbiol.">
        <title>The Global Catalogue of Microorganisms (GCM) 10K type strain sequencing project: providing services to taxonomists for standard genome sequencing and annotation.</title>
        <authorList>
            <consortium name="The Broad Institute Genomics Platform"/>
            <consortium name="The Broad Institute Genome Sequencing Center for Infectious Disease"/>
            <person name="Wu L."/>
            <person name="Ma J."/>
        </authorList>
    </citation>
    <scope>NUCLEOTIDE SEQUENCE [LARGE SCALE GENOMIC DNA]</scope>
    <source>
        <strain evidence="15">JCM 18127</strain>
    </source>
</reference>
<keyword evidence="7" id="KW-0443">Lipid metabolism</keyword>
<protein>
    <recommendedName>
        <fullName evidence="11">CDP-diacylglycerol--glycerol-3-phosphate 3-phosphatidyltransferase</fullName>
        <ecNumber evidence="11">2.7.8.5</ecNumber>
    </recommendedName>
</protein>
<dbReference type="EMBL" id="BAABIM010000005">
    <property type="protein sequence ID" value="GAA4698923.1"/>
    <property type="molecule type" value="Genomic_DNA"/>
</dbReference>
<dbReference type="RefSeq" id="WP_345271999.1">
    <property type="nucleotide sequence ID" value="NZ_BAABIM010000005.1"/>
</dbReference>
<dbReference type="InterPro" id="IPR043130">
    <property type="entry name" value="CDP-OH_PTrfase_TM_dom"/>
</dbReference>
<evidence type="ECO:0000256" key="12">
    <source>
        <dbReference type="RuleBase" id="RU003750"/>
    </source>
</evidence>
<evidence type="ECO:0000256" key="7">
    <source>
        <dbReference type="ARBA" id="ARBA00023098"/>
    </source>
</evidence>
<accession>A0ABP8X2Y5</accession>
<dbReference type="PANTHER" id="PTHR14269:SF52">
    <property type="entry name" value="PHOSPHATIDYLGLYCEROPHOSPHATE SYNTHASE-RELATED"/>
    <property type="match status" value="1"/>
</dbReference>
<evidence type="ECO:0000256" key="1">
    <source>
        <dbReference type="ARBA" id="ARBA00004141"/>
    </source>
</evidence>
<feature type="transmembrane region" description="Helical" evidence="13">
    <location>
        <begin position="20"/>
        <end position="40"/>
    </location>
</feature>
<dbReference type="Gene3D" id="1.20.120.1760">
    <property type="match status" value="1"/>
</dbReference>
<comment type="subcellular location">
    <subcellularLocation>
        <location evidence="1">Membrane</location>
        <topology evidence="1">Multi-pass membrane protein</topology>
    </subcellularLocation>
</comment>
<keyword evidence="10" id="KW-1208">Phospholipid metabolism</keyword>
<evidence type="ECO:0000313" key="15">
    <source>
        <dbReference type="Proteomes" id="UP001500621"/>
    </source>
</evidence>
<keyword evidence="3" id="KW-0444">Lipid biosynthesis</keyword>
<dbReference type="PANTHER" id="PTHR14269">
    <property type="entry name" value="CDP-DIACYLGLYCEROL--GLYCEROL-3-PHOSPHATE 3-PHOSPHATIDYLTRANSFERASE-RELATED"/>
    <property type="match status" value="1"/>
</dbReference>
<comment type="similarity">
    <text evidence="2 12">Belongs to the CDP-alcohol phosphatidyltransferase class-I family.</text>
</comment>
<evidence type="ECO:0000256" key="4">
    <source>
        <dbReference type="ARBA" id="ARBA00022679"/>
    </source>
</evidence>
<evidence type="ECO:0000313" key="14">
    <source>
        <dbReference type="EMBL" id="GAA4698923.1"/>
    </source>
</evidence>
<proteinExistence type="inferred from homology"/>
<keyword evidence="9" id="KW-0594">Phospholipid biosynthesis</keyword>
<feature type="transmembrane region" description="Helical" evidence="13">
    <location>
        <begin position="177"/>
        <end position="198"/>
    </location>
</feature>
<dbReference type="InterPro" id="IPR048254">
    <property type="entry name" value="CDP_ALCOHOL_P_TRANSF_CS"/>
</dbReference>
<dbReference type="Pfam" id="PF01066">
    <property type="entry name" value="CDP-OH_P_transf"/>
    <property type="match status" value="1"/>
</dbReference>
<gene>
    <name evidence="14" type="primary">pgsA</name>
    <name evidence="14" type="ORF">GCM10023226_41960</name>
</gene>
<comment type="caution">
    <text evidence="14">The sequence shown here is derived from an EMBL/GenBank/DDBJ whole genome shotgun (WGS) entry which is preliminary data.</text>
</comment>
<evidence type="ECO:0000256" key="9">
    <source>
        <dbReference type="ARBA" id="ARBA00023209"/>
    </source>
</evidence>
<evidence type="ECO:0000256" key="10">
    <source>
        <dbReference type="ARBA" id="ARBA00023264"/>
    </source>
</evidence>
<feature type="transmembrane region" description="Helical" evidence="13">
    <location>
        <begin position="92"/>
        <end position="116"/>
    </location>
</feature>
<evidence type="ECO:0000256" key="5">
    <source>
        <dbReference type="ARBA" id="ARBA00022692"/>
    </source>
</evidence>
<evidence type="ECO:0000256" key="11">
    <source>
        <dbReference type="NCBIfam" id="TIGR00560"/>
    </source>
</evidence>
<dbReference type="PROSITE" id="PS00379">
    <property type="entry name" value="CDP_ALCOHOL_P_TRANSF"/>
    <property type="match status" value="1"/>
</dbReference>